<sequence>MNKTEKRSRSKSSRLASLLPDNRVSLAYNTFRTNFESVVTALPALLLITLCKLLVDFIVSRGHPFDDRHGASCSFCLALVEIAVLILHGKKEFFRKRLLCTPILLILAVGISGWGFNFRPGLYQSLILTFSWWVSVSCHYFFDGESTDSPLKFLLNSLKIAISCHLLVVIYIGMLIIPARRLADNELMMLVFTGILVPLSAFMVRIVTSKICFEYVDYKVTQGSLDPNSAMSMLSKINRMVSLLVIIVPTVMMYFNSTPPYAVASAALAIVTEIMAKSWMVFRVKNLKKIMNALKKRRRATTVAVANESTDTFDDSDSDAGTMKDNQSENDEEENSEEDKAEIKHVLGLLALRFYTDIVAEKASIICAALIALLYFRDLTETGASGVATIGLIFFAFECVCDFSFVYIMDTYFSVPILSVIKYENVLSPENVGASIMMALFFAAMAQCIGMMTIL</sequence>
<feature type="transmembrane region" description="Helical" evidence="2">
    <location>
        <begin position="388"/>
        <end position="413"/>
    </location>
</feature>
<feature type="transmembrane region" description="Helical" evidence="2">
    <location>
        <begin position="122"/>
        <end position="142"/>
    </location>
</feature>
<evidence type="ECO:0000256" key="1">
    <source>
        <dbReference type="SAM" id="MobiDB-lite"/>
    </source>
</evidence>
<name>A0A9W7GF25_9STRA</name>
<keyword evidence="4" id="KW-1185">Reference proteome</keyword>
<feature type="transmembrane region" description="Helical" evidence="2">
    <location>
        <begin position="99"/>
        <end position="116"/>
    </location>
</feature>
<reference evidence="4" key="1">
    <citation type="journal article" date="2023" name="Commun. Biol.">
        <title>Genome analysis of Parmales, the sister group of diatoms, reveals the evolutionary specialization of diatoms from phago-mixotrophs to photoautotrophs.</title>
        <authorList>
            <person name="Ban H."/>
            <person name="Sato S."/>
            <person name="Yoshikawa S."/>
            <person name="Yamada K."/>
            <person name="Nakamura Y."/>
            <person name="Ichinomiya M."/>
            <person name="Sato N."/>
            <person name="Blanc-Mathieu R."/>
            <person name="Endo H."/>
            <person name="Kuwata A."/>
            <person name="Ogata H."/>
        </authorList>
    </citation>
    <scope>NUCLEOTIDE SEQUENCE [LARGE SCALE GENOMIC DNA]</scope>
</reference>
<dbReference type="AlphaFoldDB" id="A0A9W7GF25"/>
<proteinExistence type="predicted"/>
<comment type="caution">
    <text evidence="3">The sequence shown here is derived from an EMBL/GenBank/DDBJ whole genome shotgun (WGS) entry which is preliminary data.</text>
</comment>
<feature type="region of interest" description="Disordered" evidence="1">
    <location>
        <begin position="310"/>
        <end position="339"/>
    </location>
</feature>
<dbReference type="EMBL" id="BRYA01000181">
    <property type="protein sequence ID" value="GMI42758.1"/>
    <property type="molecule type" value="Genomic_DNA"/>
</dbReference>
<organism evidence="3 4">
    <name type="scientific">Triparma columacea</name>
    <dbReference type="NCBI Taxonomy" id="722753"/>
    <lineage>
        <taxon>Eukaryota</taxon>
        <taxon>Sar</taxon>
        <taxon>Stramenopiles</taxon>
        <taxon>Ochrophyta</taxon>
        <taxon>Bolidophyceae</taxon>
        <taxon>Parmales</taxon>
        <taxon>Triparmaceae</taxon>
        <taxon>Triparma</taxon>
    </lineage>
</organism>
<dbReference type="Proteomes" id="UP001165065">
    <property type="component" value="Unassembled WGS sequence"/>
</dbReference>
<gene>
    <name evidence="3" type="ORF">TrCOL_g3809</name>
</gene>
<feature type="transmembrane region" description="Helical" evidence="2">
    <location>
        <begin position="354"/>
        <end position="376"/>
    </location>
</feature>
<feature type="transmembrane region" description="Helical" evidence="2">
    <location>
        <begin position="189"/>
        <end position="208"/>
    </location>
</feature>
<keyword evidence="2" id="KW-0812">Transmembrane</keyword>
<accession>A0A9W7GF25</accession>
<feature type="transmembrane region" description="Helical" evidence="2">
    <location>
        <begin position="434"/>
        <end position="454"/>
    </location>
</feature>
<protein>
    <submittedName>
        <fullName evidence="3">Uncharacterized protein</fullName>
    </submittedName>
</protein>
<feature type="transmembrane region" description="Helical" evidence="2">
    <location>
        <begin position="261"/>
        <end position="282"/>
    </location>
</feature>
<dbReference type="OrthoDB" id="193089at2759"/>
<feature type="transmembrane region" description="Helical" evidence="2">
    <location>
        <begin position="154"/>
        <end position="177"/>
    </location>
</feature>
<feature type="transmembrane region" description="Helical" evidence="2">
    <location>
        <begin position="38"/>
        <end position="57"/>
    </location>
</feature>
<evidence type="ECO:0000313" key="3">
    <source>
        <dbReference type="EMBL" id="GMI42758.1"/>
    </source>
</evidence>
<evidence type="ECO:0000313" key="4">
    <source>
        <dbReference type="Proteomes" id="UP001165065"/>
    </source>
</evidence>
<keyword evidence="2" id="KW-1133">Transmembrane helix</keyword>
<evidence type="ECO:0000256" key="2">
    <source>
        <dbReference type="SAM" id="Phobius"/>
    </source>
</evidence>
<feature type="transmembrane region" description="Helical" evidence="2">
    <location>
        <begin position="69"/>
        <end position="87"/>
    </location>
</feature>
<keyword evidence="2" id="KW-0472">Membrane</keyword>
<feature type="compositionally biased region" description="Acidic residues" evidence="1">
    <location>
        <begin position="328"/>
        <end position="339"/>
    </location>
</feature>
<feature type="transmembrane region" description="Helical" evidence="2">
    <location>
        <begin position="237"/>
        <end position="255"/>
    </location>
</feature>